<evidence type="ECO:0000256" key="1">
    <source>
        <dbReference type="ARBA" id="ARBA00022898"/>
    </source>
</evidence>
<dbReference type="RefSeq" id="WP_054537054.1">
    <property type="nucleotide sequence ID" value="NZ_LGKP01000040.1"/>
</dbReference>
<dbReference type="EMBL" id="LGKP01000040">
    <property type="protein sequence ID" value="KPL80178.1"/>
    <property type="molecule type" value="Genomic_DNA"/>
</dbReference>
<comment type="similarity">
    <text evidence="2 5">Belongs to the DegT/DnrJ/EryC1 family.</text>
</comment>
<dbReference type="Pfam" id="PF01041">
    <property type="entry name" value="DegT_DnrJ_EryC1"/>
    <property type="match status" value="1"/>
</dbReference>
<keyword evidence="7" id="KW-1185">Reference proteome</keyword>
<dbReference type="Proteomes" id="UP000050277">
    <property type="component" value="Unassembled WGS sequence"/>
</dbReference>
<evidence type="ECO:0000256" key="2">
    <source>
        <dbReference type="ARBA" id="ARBA00037999"/>
    </source>
</evidence>
<dbReference type="GO" id="GO:0030170">
    <property type="term" value="F:pyridoxal phosphate binding"/>
    <property type="evidence" value="ECO:0007669"/>
    <property type="project" value="TreeGrafter"/>
</dbReference>
<keyword evidence="1 4" id="KW-0663">Pyridoxal phosphate</keyword>
<dbReference type="PANTHER" id="PTHR30244:SF36">
    <property type="entry name" value="3-OXO-GLUCOSE-6-PHOSPHATE:GLUTAMATE AMINOTRANSFERASE"/>
    <property type="match status" value="1"/>
</dbReference>
<dbReference type="InterPro" id="IPR000653">
    <property type="entry name" value="DegT/StrS_aminotransferase"/>
</dbReference>
<protein>
    <submittedName>
        <fullName evidence="6">Erythromycin biosynthesis sensory transduction protein eryC1</fullName>
    </submittedName>
</protein>
<dbReference type="GO" id="GO:0000271">
    <property type="term" value="P:polysaccharide biosynthetic process"/>
    <property type="evidence" value="ECO:0007669"/>
    <property type="project" value="TreeGrafter"/>
</dbReference>
<evidence type="ECO:0000256" key="4">
    <source>
        <dbReference type="PIRSR" id="PIRSR000390-2"/>
    </source>
</evidence>
<accession>A0A0N8GP83</accession>
<evidence type="ECO:0000256" key="3">
    <source>
        <dbReference type="PIRSR" id="PIRSR000390-1"/>
    </source>
</evidence>
<evidence type="ECO:0000256" key="5">
    <source>
        <dbReference type="RuleBase" id="RU004508"/>
    </source>
</evidence>
<dbReference type="OrthoDB" id="9810913at2"/>
<dbReference type="SUPFAM" id="SSF53383">
    <property type="entry name" value="PLP-dependent transferases"/>
    <property type="match status" value="1"/>
</dbReference>
<dbReference type="InterPro" id="IPR015422">
    <property type="entry name" value="PyrdxlP-dep_Trfase_small"/>
</dbReference>
<comment type="caution">
    <text evidence="6">The sequence shown here is derived from an EMBL/GenBank/DDBJ whole genome shotgun (WGS) entry which is preliminary data.</text>
</comment>
<dbReference type="GO" id="GO:0008483">
    <property type="term" value="F:transaminase activity"/>
    <property type="evidence" value="ECO:0007669"/>
    <property type="project" value="TreeGrafter"/>
</dbReference>
<organism evidence="6 7">
    <name type="scientific">Herpetosiphon geysericola</name>
    <dbReference type="NCBI Taxonomy" id="70996"/>
    <lineage>
        <taxon>Bacteria</taxon>
        <taxon>Bacillati</taxon>
        <taxon>Chloroflexota</taxon>
        <taxon>Chloroflexia</taxon>
        <taxon>Herpetosiphonales</taxon>
        <taxon>Herpetosiphonaceae</taxon>
        <taxon>Herpetosiphon</taxon>
    </lineage>
</organism>
<reference evidence="6 7" key="1">
    <citation type="submission" date="2015-07" db="EMBL/GenBank/DDBJ databases">
        <title>Whole genome sequence of Herpetosiphon geysericola DSM 7119.</title>
        <authorList>
            <person name="Hemp J."/>
            <person name="Ward L.M."/>
            <person name="Pace L.A."/>
            <person name="Fischer W.W."/>
        </authorList>
    </citation>
    <scope>NUCLEOTIDE SEQUENCE [LARGE SCALE GENOMIC DNA]</scope>
    <source>
        <strain evidence="6 7">DSM 7119</strain>
    </source>
</reference>
<feature type="active site" description="Proton acceptor" evidence="3">
    <location>
        <position position="186"/>
    </location>
</feature>
<feature type="modified residue" description="N6-(pyridoxal phosphate)lysine" evidence="4">
    <location>
        <position position="186"/>
    </location>
</feature>
<dbReference type="PIRSF" id="PIRSF000390">
    <property type="entry name" value="PLP_StrS"/>
    <property type="match status" value="1"/>
</dbReference>
<dbReference type="InterPro" id="IPR015424">
    <property type="entry name" value="PyrdxlP-dep_Trfase"/>
</dbReference>
<dbReference type="Gene3D" id="3.40.640.10">
    <property type="entry name" value="Type I PLP-dependent aspartate aminotransferase-like (Major domain)"/>
    <property type="match status" value="1"/>
</dbReference>
<dbReference type="InterPro" id="IPR015421">
    <property type="entry name" value="PyrdxlP-dep_Trfase_major"/>
</dbReference>
<evidence type="ECO:0000313" key="7">
    <source>
        <dbReference type="Proteomes" id="UP000050277"/>
    </source>
</evidence>
<dbReference type="AlphaFoldDB" id="A0A0N8GP83"/>
<evidence type="ECO:0000313" key="6">
    <source>
        <dbReference type="EMBL" id="KPL80178.1"/>
    </source>
</evidence>
<proteinExistence type="inferred from homology"/>
<dbReference type="Gene3D" id="3.90.1150.10">
    <property type="entry name" value="Aspartate Aminotransferase, domain 1"/>
    <property type="match status" value="1"/>
</dbReference>
<dbReference type="PANTHER" id="PTHR30244">
    <property type="entry name" value="TRANSAMINASE"/>
    <property type="match status" value="1"/>
</dbReference>
<dbReference type="STRING" id="70996.SE18_24240"/>
<sequence>MSIAFNDLGRHVATMEAEIEAASLRVLRSGWFVLGPEVRAFEAEWAAYCGARHCISLATGTDALILGLRALGLQAGDEVLTVANAGSYTTFATHTVGATPRYVDVDPQHYTLDPSQLAAAITPRTKVIVPVHLYGQVANLEAILAVATDHQLPVIEDCAQAHGARYQGQHVGTFGALATFSFYPTKNLGALGDGGAIITNDDALAAKIKQLRTYGWASKYQVTLENGTNSRLDELQAAILRVKLAQLDAQNLRRQALAARYNAGLASTPIQCPQLDNAQHVQHLYVVRVAAEQRQALREHLQAAGIGSDIHYPIADHQQPAWAERYQDVHLPVTEALSAEILSLPCYPELSDAEVDQVISCIQTFFAK</sequence>
<name>A0A0N8GP83_9CHLR</name>
<gene>
    <name evidence="6" type="ORF">SE18_24240</name>
</gene>
<dbReference type="CDD" id="cd00616">
    <property type="entry name" value="AHBA_syn"/>
    <property type="match status" value="1"/>
</dbReference>